<dbReference type="AlphaFoldDB" id="A0A2H3JDA8"/>
<feature type="compositionally biased region" description="Polar residues" evidence="2">
    <location>
        <begin position="127"/>
        <end position="146"/>
    </location>
</feature>
<sequence length="1014" mass="111843">MSENEAQFVSQENDDDALWEVIEVLEERGNRYKVKWAGNDPATGNPWAPSWVNKADCTDELIYQWKAKQARNRNEAANRKKGRPRTSTKPSETSKRPSATVSVSPGKRATTKVHTASSSRSSASTTNVSKAGTSRTRQETATSPSRSRLRLTHASIDDDTKSDVQSLKPPPRKKRKVVAEVIPPVRDTKGKKKAAKEPADYDGDPPTPPHEVKVGPPRGVNRKGRAADEVKEGTSNQGDKALSSDLPPPVAFTRIGPPKEAKRTKRPEESTSALKSHSSDLPVKIGPPRGVKRKGRAVQSNLAIPNSPEEPRIPPTSGHSDFKNNADDRHDINPSSSQVERNEPGIDLTAVPVSDSLNVDGINPEALQSSGSNHTQGHATRDTSPIVDKPAISPHARSIQLPDQPPSSSSIVARMKHHTEDGKSVSKKSTRRGLPTIDEALLNASSHSPSNEPRRAPPPKKPSKPLRTLPYVSPSVFRPYLPEQEIDAPPSSIEQFSSPERGSARAAGLVMRKAELTVRGKGKGKGKATEVISRRDDEILRLRGQELAEEAASRRRASSRASTSEDNDWLFRESPSPPPDQRESRQSSGPLTPPAVDDYHMTEDYHMTINSDDIAREMEDAFLNLDAELRAGDEQDWATMSEPGVEPGQVFSLSPELLVSTQNGKNPSSKRTGGSGPSSDPHSVSDDVPTVSMRQADINSQILDHTLSQTEVNDLKFALEEKSARILELEHKLAALQAQASKAQVDHAEVSAAKEALASKHEEQARSVSEVTASNVRLAGELDALRLEHAREKDELEKTLQEASNNVAALERRVRDAEDDRDFVRDLYDKASSYASEMKAQKLETEEQLRVAKGQVSDGLPMLKSMYEERIKRLQGELEKSKRLYKILTDKDERTNDEIRRRAALEPQLREENKRLRQELQAANKLLTASGRSISPDSDDDAEPLKQTGTRDNRNPFVPELSPLVRSPDPDESRDVYVCQYVSNAIMCNTTFPTPGEVRTHALHSHYSHLREYL</sequence>
<reference evidence="3 4" key="1">
    <citation type="journal article" date="2012" name="Science">
        <title>The Paleozoic origin of enzymatic lignin decomposition reconstructed from 31 fungal genomes.</title>
        <authorList>
            <person name="Floudas D."/>
            <person name="Binder M."/>
            <person name="Riley R."/>
            <person name="Barry K."/>
            <person name="Blanchette R.A."/>
            <person name="Henrissat B."/>
            <person name="Martinez A.T."/>
            <person name="Otillar R."/>
            <person name="Spatafora J.W."/>
            <person name="Yadav J.S."/>
            <person name="Aerts A."/>
            <person name="Benoit I."/>
            <person name="Boyd A."/>
            <person name="Carlson A."/>
            <person name="Copeland A."/>
            <person name="Coutinho P.M."/>
            <person name="de Vries R.P."/>
            <person name="Ferreira P."/>
            <person name="Findley K."/>
            <person name="Foster B."/>
            <person name="Gaskell J."/>
            <person name="Glotzer D."/>
            <person name="Gorecki P."/>
            <person name="Heitman J."/>
            <person name="Hesse C."/>
            <person name="Hori C."/>
            <person name="Igarashi K."/>
            <person name="Jurgens J.A."/>
            <person name="Kallen N."/>
            <person name="Kersten P."/>
            <person name="Kohler A."/>
            <person name="Kuees U."/>
            <person name="Kumar T.K.A."/>
            <person name="Kuo A."/>
            <person name="LaButti K."/>
            <person name="Larrondo L.F."/>
            <person name="Lindquist E."/>
            <person name="Ling A."/>
            <person name="Lombard V."/>
            <person name="Lucas S."/>
            <person name="Lundell T."/>
            <person name="Martin R."/>
            <person name="McLaughlin D.J."/>
            <person name="Morgenstern I."/>
            <person name="Morin E."/>
            <person name="Murat C."/>
            <person name="Nagy L.G."/>
            <person name="Nolan M."/>
            <person name="Ohm R.A."/>
            <person name="Patyshakuliyeva A."/>
            <person name="Rokas A."/>
            <person name="Ruiz-Duenas F.J."/>
            <person name="Sabat G."/>
            <person name="Salamov A."/>
            <person name="Samejima M."/>
            <person name="Schmutz J."/>
            <person name="Slot J.C."/>
            <person name="St John F."/>
            <person name="Stenlid J."/>
            <person name="Sun H."/>
            <person name="Sun S."/>
            <person name="Syed K."/>
            <person name="Tsang A."/>
            <person name="Wiebenga A."/>
            <person name="Young D."/>
            <person name="Pisabarro A."/>
            <person name="Eastwood D.C."/>
            <person name="Martin F."/>
            <person name="Cullen D."/>
            <person name="Grigoriev I.V."/>
            <person name="Hibbett D.S."/>
        </authorList>
    </citation>
    <scope>NUCLEOTIDE SEQUENCE [LARGE SCALE GENOMIC DNA]</scope>
    <source>
        <strain evidence="3 4">MD-104</strain>
    </source>
</reference>
<dbReference type="OMA" id="RYKVKWA"/>
<organism evidence="3 4">
    <name type="scientific">Wolfiporia cocos (strain MD-104)</name>
    <name type="common">Brown rot fungus</name>
    <dbReference type="NCBI Taxonomy" id="742152"/>
    <lineage>
        <taxon>Eukaryota</taxon>
        <taxon>Fungi</taxon>
        <taxon>Dikarya</taxon>
        <taxon>Basidiomycota</taxon>
        <taxon>Agaricomycotina</taxon>
        <taxon>Agaricomycetes</taxon>
        <taxon>Polyporales</taxon>
        <taxon>Phaeolaceae</taxon>
        <taxon>Wolfiporia</taxon>
    </lineage>
</organism>
<dbReference type="Proteomes" id="UP000218811">
    <property type="component" value="Unassembled WGS sequence"/>
</dbReference>
<dbReference type="EMBL" id="KB467831">
    <property type="protein sequence ID" value="PCH33937.1"/>
    <property type="molecule type" value="Genomic_DNA"/>
</dbReference>
<feature type="compositionally biased region" description="Polar residues" evidence="2">
    <location>
        <begin position="659"/>
        <end position="672"/>
    </location>
</feature>
<evidence type="ECO:0008006" key="5">
    <source>
        <dbReference type="Google" id="ProtNLM"/>
    </source>
</evidence>
<dbReference type="STRING" id="742152.A0A2H3JDA8"/>
<evidence type="ECO:0000313" key="4">
    <source>
        <dbReference type="Proteomes" id="UP000218811"/>
    </source>
</evidence>
<evidence type="ECO:0000313" key="3">
    <source>
        <dbReference type="EMBL" id="PCH33937.1"/>
    </source>
</evidence>
<name>A0A2H3JDA8_WOLCO</name>
<feature type="coiled-coil region" evidence="1">
    <location>
        <begin position="712"/>
        <end position="746"/>
    </location>
</feature>
<proteinExistence type="predicted"/>
<keyword evidence="4" id="KW-1185">Reference proteome</keyword>
<evidence type="ECO:0000256" key="2">
    <source>
        <dbReference type="SAM" id="MobiDB-lite"/>
    </source>
</evidence>
<feature type="compositionally biased region" description="Basic and acidic residues" evidence="2">
    <location>
        <begin position="532"/>
        <end position="546"/>
    </location>
</feature>
<feature type="coiled-coil region" evidence="1">
    <location>
        <begin position="775"/>
        <end position="926"/>
    </location>
</feature>
<feature type="compositionally biased region" description="Basic and acidic residues" evidence="2">
    <location>
        <begin position="257"/>
        <end position="269"/>
    </location>
</feature>
<protein>
    <recommendedName>
        <fullName evidence="5">Chromo domain-containing protein</fullName>
    </recommendedName>
</protein>
<accession>A0A2H3JDA8</accession>
<feature type="region of interest" description="Disordered" evidence="2">
    <location>
        <begin position="927"/>
        <end position="972"/>
    </location>
</feature>
<feature type="compositionally biased region" description="Polar residues" evidence="2">
    <location>
        <begin position="366"/>
        <end position="378"/>
    </location>
</feature>
<keyword evidence="1" id="KW-0175">Coiled coil</keyword>
<dbReference type="OrthoDB" id="2803181at2759"/>
<feature type="region of interest" description="Disordered" evidence="2">
    <location>
        <begin position="67"/>
        <end position="601"/>
    </location>
</feature>
<feature type="compositionally biased region" description="Low complexity" evidence="2">
    <location>
        <begin position="115"/>
        <end position="126"/>
    </location>
</feature>
<gene>
    <name evidence="3" type="ORF">WOLCODRAFT_160469</name>
</gene>
<feature type="compositionally biased region" description="Basic and acidic residues" evidence="2">
    <location>
        <begin position="320"/>
        <end position="332"/>
    </location>
</feature>
<feature type="region of interest" description="Disordered" evidence="2">
    <location>
        <begin position="639"/>
        <end position="688"/>
    </location>
</feature>
<feature type="compositionally biased region" description="Polar residues" evidence="2">
    <location>
        <begin position="87"/>
        <end position="103"/>
    </location>
</feature>
<evidence type="ECO:0000256" key="1">
    <source>
        <dbReference type="SAM" id="Coils"/>
    </source>
</evidence>
<feature type="compositionally biased region" description="Low complexity" evidence="2">
    <location>
        <begin position="677"/>
        <end position="688"/>
    </location>
</feature>